<accession>A0AAD8A1R8</accession>
<feature type="transmembrane region" description="Helical" evidence="8">
    <location>
        <begin position="63"/>
        <end position="82"/>
    </location>
</feature>
<gene>
    <name evidence="9" type="ORF">L9F63_016456</name>
</gene>
<keyword evidence="3 8" id="KW-0812">Transmembrane</keyword>
<keyword evidence="10" id="KW-1185">Reference proteome</keyword>
<evidence type="ECO:0000256" key="5">
    <source>
        <dbReference type="ARBA" id="ARBA00023136"/>
    </source>
</evidence>
<keyword evidence="5 8" id="KW-0472">Membrane</keyword>
<evidence type="ECO:0000256" key="2">
    <source>
        <dbReference type="ARBA" id="ARBA00022475"/>
    </source>
</evidence>
<comment type="caution">
    <text evidence="9">The sequence shown here is derived from an EMBL/GenBank/DDBJ whole genome shotgun (WGS) entry which is preliminary data.</text>
</comment>
<evidence type="ECO:0000313" key="10">
    <source>
        <dbReference type="Proteomes" id="UP001233999"/>
    </source>
</evidence>
<dbReference type="InterPro" id="IPR052192">
    <property type="entry name" value="Insect_Ionotropic_Sensory_Rcpt"/>
</dbReference>
<keyword evidence="4 8" id="KW-1133">Transmembrane helix</keyword>
<keyword evidence="6" id="KW-0675">Receptor</keyword>
<feature type="transmembrane region" description="Helical" evidence="8">
    <location>
        <begin position="161"/>
        <end position="178"/>
    </location>
</feature>
<protein>
    <recommendedName>
        <fullName evidence="11">Ionotropic glutamate receptor C-terminal domain-containing protein</fullName>
    </recommendedName>
</protein>
<dbReference type="EMBL" id="JASPKZ010004211">
    <property type="protein sequence ID" value="KAJ9590505.1"/>
    <property type="molecule type" value="Genomic_DNA"/>
</dbReference>
<dbReference type="Proteomes" id="UP001233999">
    <property type="component" value="Unassembled WGS sequence"/>
</dbReference>
<evidence type="ECO:0000256" key="8">
    <source>
        <dbReference type="SAM" id="Phobius"/>
    </source>
</evidence>
<evidence type="ECO:0000256" key="4">
    <source>
        <dbReference type="ARBA" id="ARBA00022989"/>
    </source>
</evidence>
<feature type="transmembrane region" description="Helical" evidence="8">
    <location>
        <begin position="119"/>
        <end position="141"/>
    </location>
</feature>
<keyword evidence="2" id="KW-1003">Cell membrane</keyword>
<evidence type="ECO:0000256" key="7">
    <source>
        <dbReference type="ARBA" id="ARBA00023180"/>
    </source>
</evidence>
<feature type="transmembrane region" description="Helical" evidence="8">
    <location>
        <begin position="94"/>
        <end position="113"/>
    </location>
</feature>
<reference evidence="9" key="2">
    <citation type="submission" date="2023-05" db="EMBL/GenBank/DDBJ databases">
        <authorList>
            <person name="Fouks B."/>
        </authorList>
    </citation>
    <scope>NUCLEOTIDE SEQUENCE</scope>
    <source>
        <strain evidence="9">Stay&amp;Tobe</strain>
        <tissue evidence="9">Testes</tissue>
    </source>
</reference>
<evidence type="ECO:0000256" key="6">
    <source>
        <dbReference type="ARBA" id="ARBA00023170"/>
    </source>
</evidence>
<dbReference type="GO" id="GO:0005886">
    <property type="term" value="C:plasma membrane"/>
    <property type="evidence" value="ECO:0007669"/>
    <property type="project" value="UniProtKB-SubCell"/>
</dbReference>
<dbReference type="PANTHER" id="PTHR42643:SF24">
    <property type="entry name" value="IONOTROPIC RECEPTOR 60A"/>
    <property type="match status" value="1"/>
</dbReference>
<evidence type="ECO:0000256" key="3">
    <source>
        <dbReference type="ARBA" id="ARBA00022692"/>
    </source>
</evidence>
<evidence type="ECO:0000313" key="9">
    <source>
        <dbReference type="EMBL" id="KAJ9590505.1"/>
    </source>
</evidence>
<organism evidence="9 10">
    <name type="scientific">Diploptera punctata</name>
    <name type="common">Pacific beetle cockroach</name>
    <dbReference type="NCBI Taxonomy" id="6984"/>
    <lineage>
        <taxon>Eukaryota</taxon>
        <taxon>Metazoa</taxon>
        <taxon>Ecdysozoa</taxon>
        <taxon>Arthropoda</taxon>
        <taxon>Hexapoda</taxon>
        <taxon>Insecta</taxon>
        <taxon>Pterygota</taxon>
        <taxon>Neoptera</taxon>
        <taxon>Polyneoptera</taxon>
        <taxon>Dictyoptera</taxon>
        <taxon>Blattodea</taxon>
        <taxon>Blaberoidea</taxon>
        <taxon>Blaberidae</taxon>
        <taxon>Diplopterinae</taxon>
        <taxon>Diploptera</taxon>
    </lineage>
</organism>
<evidence type="ECO:0000256" key="1">
    <source>
        <dbReference type="ARBA" id="ARBA00004651"/>
    </source>
</evidence>
<evidence type="ECO:0008006" key="11">
    <source>
        <dbReference type="Google" id="ProtNLM"/>
    </source>
</evidence>
<dbReference type="PANTHER" id="PTHR42643">
    <property type="entry name" value="IONOTROPIC RECEPTOR 20A-RELATED"/>
    <property type="match status" value="1"/>
</dbReference>
<name>A0AAD8A1R8_DIPPU</name>
<comment type="subcellular location">
    <subcellularLocation>
        <location evidence="1">Cell membrane</location>
        <topology evidence="1">Multi-pass membrane protein</topology>
    </subcellularLocation>
</comment>
<keyword evidence="7" id="KW-0325">Glycoprotein</keyword>
<dbReference type="AlphaFoldDB" id="A0AAD8A1R8"/>
<sequence>MKAILRKTSYSRNTFKLGYSNFFNYKYYLQHMSSYYTEKYIWIVPRAASLPHWSSLTRVFKTDIWVCLTVCLILVSLTLKYLDYLKRTETVNYVMNAWAVILNISVNGIPHHIHFQMLFFSWVLFSICITNVFQVLMTSYYIDPGRRHQINTIDELDKSDLILIIPVDAVLVGFSMLYESQRATILLFDEHVQLIELCFRNSNVAGLTSEETFVHFSRLCFKNMSPAFYKITDGVAGIHRTLGLSARSLFVPFVNQITTRLVESGIVDKTFSDFLDPSGWTRAVTLGKSDTSGCEPLTLFHMTSSFLYLIVGYILSTCVFIAEILVCKFSGTRVVSRSVFYLK</sequence>
<proteinExistence type="predicted"/>
<reference evidence="9" key="1">
    <citation type="journal article" date="2023" name="IScience">
        <title>Live-bearing cockroach genome reveals convergent evolutionary mechanisms linked to viviparity in insects and beyond.</title>
        <authorList>
            <person name="Fouks B."/>
            <person name="Harrison M.C."/>
            <person name="Mikhailova A.A."/>
            <person name="Marchal E."/>
            <person name="English S."/>
            <person name="Carruthers M."/>
            <person name="Jennings E.C."/>
            <person name="Chiamaka E.L."/>
            <person name="Frigard R.A."/>
            <person name="Pippel M."/>
            <person name="Attardo G.M."/>
            <person name="Benoit J.B."/>
            <person name="Bornberg-Bauer E."/>
            <person name="Tobe S.S."/>
        </authorList>
    </citation>
    <scope>NUCLEOTIDE SEQUENCE</scope>
    <source>
        <strain evidence="9">Stay&amp;Tobe</strain>
    </source>
</reference>
<feature type="transmembrane region" description="Helical" evidence="8">
    <location>
        <begin position="306"/>
        <end position="327"/>
    </location>
</feature>
<dbReference type="Gene3D" id="1.10.287.70">
    <property type="match status" value="1"/>
</dbReference>